<sequence>MVTTSKTQAPITSSNKNSNNNDCSFIDDASPIATTQTADCQKGKNKLLAQFTTARPGSPPRIIHDLLHATFSDNASPECYIDEAVDITKAEETRRSKRQSSLRRKEGSSISERSVKELLHDNSDRLSSLLMQSRSSKVTLCDGFLSGDDDSDLEDE</sequence>
<dbReference type="AlphaFoldDB" id="A0AAD2JKR1"/>
<evidence type="ECO:0000313" key="3">
    <source>
        <dbReference type="Proteomes" id="UP001295423"/>
    </source>
</evidence>
<comment type="caution">
    <text evidence="2">The sequence shown here is derived from an EMBL/GenBank/DDBJ whole genome shotgun (WGS) entry which is preliminary data.</text>
</comment>
<proteinExistence type="predicted"/>
<dbReference type="EMBL" id="CAKOGP040002014">
    <property type="protein sequence ID" value="CAJ1959662.1"/>
    <property type="molecule type" value="Genomic_DNA"/>
</dbReference>
<name>A0AAD2JKR1_9STRA</name>
<feature type="compositionally biased region" description="Basic and acidic residues" evidence="1">
    <location>
        <begin position="103"/>
        <end position="116"/>
    </location>
</feature>
<feature type="region of interest" description="Disordered" evidence="1">
    <location>
        <begin position="1"/>
        <end position="23"/>
    </location>
</feature>
<evidence type="ECO:0000313" key="2">
    <source>
        <dbReference type="EMBL" id="CAJ1959662.1"/>
    </source>
</evidence>
<reference evidence="2" key="1">
    <citation type="submission" date="2023-08" db="EMBL/GenBank/DDBJ databases">
        <authorList>
            <person name="Audoor S."/>
            <person name="Bilcke G."/>
        </authorList>
    </citation>
    <scope>NUCLEOTIDE SEQUENCE</scope>
</reference>
<accession>A0AAD2JKR1</accession>
<feature type="compositionally biased region" description="Polar residues" evidence="1">
    <location>
        <begin position="1"/>
        <end position="12"/>
    </location>
</feature>
<feature type="region of interest" description="Disordered" evidence="1">
    <location>
        <begin position="91"/>
        <end position="116"/>
    </location>
</feature>
<gene>
    <name evidence="2" type="ORF">CYCCA115_LOCUS18081</name>
</gene>
<keyword evidence="3" id="KW-1185">Reference proteome</keyword>
<dbReference type="Proteomes" id="UP001295423">
    <property type="component" value="Unassembled WGS sequence"/>
</dbReference>
<organism evidence="2 3">
    <name type="scientific">Cylindrotheca closterium</name>
    <dbReference type="NCBI Taxonomy" id="2856"/>
    <lineage>
        <taxon>Eukaryota</taxon>
        <taxon>Sar</taxon>
        <taxon>Stramenopiles</taxon>
        <taxon>Ochrophyta</taxon>
        <taxon>Bacillariophyta</taxon>
        <taxon>Bacillariophyceae</taxon>
        <taxon>Bacillariophycidae</taxon>
        <taxon>Bacillariales</taxon>
        <taxon>Bacillariaceae</taxon>
        <taxon>Cylindrotheca</taxon>
    </lineage>
</organism>
<protein>
    <submittedName>
        <fullName evidence="2">Uncharacterized protein</fullName>
    </submittedName>
</protein>
<evidence type="ECO:0000256" key="1">
    <source>
        <dbReference type="SAM" id="MobiDB-lite"/>
    </source>
</evidence>